<evidence type="ECO:0000256" key="8">
    <source>
        <dbReference type="ARBA" id="ARBA00022989"/>
    </source>
</evidence>
<keyword evidence="6 10" id="KW-0256">Endoplasmic reticulum</keyword>
<evidence type="ECO:0000313" key="13">
    <source>
        <dbReference type="Proteomes" id="UP000053201"/>
    </source>
</evidence>
<gene>
    <name evidence="12" type="ORF">SPPG_08160</name>
</gene>
<proteinExistence type="inferred from homology"/>
<protein>
    <recommendedName>
        <fullName evidence="10">GPI inositol-deacylase</fullName>
        <ecNumber evidence="10">3.1.-.-</ecNumber>
    </recommendedName>
</protein>
<dbReference type="EC" id="3.1.-.-" evidence="10"/>
<evidence type="ECO:0000256" key="1">
    <source>
        <dbReference type="ARBA" id="ARBA00004477"/>
    </source>
</evidence>
<dbReference type="GO" id="GO:0005789">
    <property type="term" value="C:endoplasmic reticulum membrane"/>
    <property type="evidence" value="ECO:0007669"/>
    <property type="project" value="UniProtKB-SubCell"/>
</dbReference>
<dbReference type="eggNOG" id="KOG3724">
    <property type="taxonomic scope" value="Eukaryota"/>
</dbReference>
<feature type="transmembrane region" description="Helical" evidence="10">
    <location>
        <begin position="750"/>
        <end position="778"/>
    </location>
</feature>
<dbReference type="InterPro" id="IPR012908">
    <property type="entry name" value="PGAP1-ab_dom-like"/>
</dbReference>
<comment type="subcellular location">
    <subcellularLocation>
        <location evidence="1">Endoplasmic reticulum membrane</location>
        <topology evidence="1">Multi-pass membrane protein</topology>
    </subcellularLocation>
</comment>
<dbReference type="GO" id="GO:0050185">
    <property type="term" value="F:phosphatidylinositol deacylase activity"/>
    <property type="evidence" value="ECO:0007669"/>
    <property type="project" value="TreeGrafter"/>
</dbReference>
<organism evidence="12 13">
    <name type="scientific">Spizellomyces punctatus (strain DAOM BR117)</name>
    <dbReference type="NCBI Taxonomy" id="645134"/>
    <lineage>
        <taxon>Eukaryota</taxon>
        <taxon>Fungi</taxon>
        <taxon>Fungi incertae sedis</taxon>
        <taxon>Chytridiomycota</taxon>
        <taxon>Chytridiomycota incertae sedis</taxon>
        <taxon>Chytridiomycetes</taxon>
        <taxon>Spizellomycetales</taxon>
        <taxon>Spizellomycetaceae</taxon>
        <taxon>Spizellomyces</taxon>
    </lineage>
</organism>
<dbReference type="Pfam" id="PF07819">
    <property type="entry name" value="PGAP1"/>
    <property type="match status" value="1"/>
</dbReference>
<evidence type="ECO:0000256" key="7">
    <source>
        <dbReference type="ARBA" id="ARBA00022927"/>
    </source>
</evidence>
<evidence type="ECO:0000256" key="4">
    <source>
        <dbReference type="ARBA" id="ARBA00022692"/>
    </source>
</evidence>
<feature type="transmembrane region" description="Helical" evidence="10">
    <location>
        <begin position="922"/>
        <end position="938"/>
    </location>
</feature>
<comment type="function">
    <text evidence="10">Involved in inositol deacylation of GPI-anchored proteins which plays important roles in the quality control and ER-associated degradation of GPI-anchored proteins.</text>
</comment>
<feature type="domain" description="GPI inositol-deacylase PGAP1-like alpha/beta" evidence="11">
    <location>
        <begin position="136"/>
        <end position="371"/>
    </location>
</feature>
<dbReference type="GO" id="GO:0006505">
    <property type="term" value="P:GPI anchor metabolic process"/>
    <property type="evidence" value="ECO:0007669"/>
    <property type="project" value="TreeGrafter"/>
</dbReference>
<dbReference type="OMA" id="NEFWHEA"/>
<keyword evidence="13" id="KW-1185">Reference proteome</keyword>
<feature type="transmembrane region" description="Helical" evidence="10">
    <location>
        <begin position="868"/>
        <end position="886"/>
    </location>
</feature>
<dbReference type="GO" id="GO:0006888">
    <property type="term" value="P:endoplasmic reticulum to Golgi vesicle-mediated transport"/>
    <property type="evidence" value="ECO:0007669"/>
    <property type="project" value="TreeGrafter"/>
</dbReference>
<keyword evidence="5 10" id="KW-0378">Hydrolase</keyword>
<dbReference type="VEuPathDB" id="FungiDB:SPPG_08160"/>
<keyword evidence="9 10" id="KW-0472">Membrane</keyword>
<evidence type="ECO:0000256" key="5">
    <source>
        <dbReference type="ARBA" id="ARBA00022801"/>
    </source>
</evidence>
<keyword evidence="3 10" id="KW-0813">Transport</keyword>
<dbReference type="FunCoup" id="A0A0L0H516">
    <property type="interactions" value="154"/>
</dbReference>
<dbReference type="RefSeq" id="XP_016604615.1">
    <property type="nucleotide sequence ID" value="XM_016756317.1"/>
</dbReference>
<evidence type="ECO:0000256" key="9">
    <source>
        <dbReference type="ARBA" id="ARBA00023136"/>
    </source>
</evidence>
<evidence type="ECO:0000256" key="6">
    <source>
        <dbReference type="ARBA" id="ARBA00022824"/>
    </source>
</evidence>
<dbReference type="GeneID" id="27691337"/>
<dbReference type="GO" id="GO:0015031">
    <property type="term" value="P:protein transport"/>
    <property type="evidence" value="ECO:0007669"/>
    <property type="project" value="UniProtKB-KW"/>
</dbReference>
<dbReference type="SUPFAM" id="SSF53474">
    <property type="entry name" value="alpha/beta-Hydrolases"/>
    <property type="match status" value="1"/>
</dbReference>
<feature type="transmembrane region" description="Helical" evidence="10">
    <location>
        <begin position="802"/>
        <end position="829"/>
    </location>
</feature>
<dbReference type="Proteomes" id="UP000053201">
    <property type="component" value="Unassembled WGS sequence"/>
</dbReference>
<dbReference type="PANTHER" id="PTHR15495:SF7">
    <property type="entry name" value="GPI INOSITOL-DEACYLASE"/>
    <property type="match status" value="1"/>
</dbReference>
<evidence type="ECO:0000256" key="10">
    <source>
        <dbReference type="RuleBase" id="RU365011"/>
    </source>
</evidence>
<evidence type="ECO:0000256" key="3">
    <source>
        <dbReference type="ARBA" id="ARBA00022448"/>
    </source>
</evidence>
<comment type="similarity">
    <text evidence="2 10">Belongs to the GPI inositol-deacylase family.</text>
</comment>
<keyword evidence="4 10" id="KW-0812">Transmembrane</keyword>
<name>A0A0L0H516_SPIPD</name>
<feature type="transmembrane region" description="Helical" evidence="10">
    <location>
        <begin position="708"/>
        <end position="729"/>
    </location>
</feature>
<accession>A0A0L0H516</accession>
<evidence type="ECO:0000259" key="11">
    <source>
        <dbReference type="Pfam" id="PF07819"/>
    </source>
</evidence>
<dbReference type="InterPro" id="IPR029058">
    <property type="entry name" value="AB_hydrolase_fold"/>
</dbReference>
<reference evidence="12 13" key="1">
    <citation type="submission" date="2009-08" db="EMBL/GenBank/DDBJ databases">
        <title>The Genome Sequence of Spizellomyces punctatus strain DAOM BR117.</title>
        <authorList>
            <consortium name="The Broad Institute Genome Sequencing Platform"/>
            <person name="Russ C."/>
            <person name="Cuomo C."/>
            <person name="Shea T."/>
            <person name="Young S.K."/>
            <person name="Zeng Q."/>
            <person name="Koehrsen M."/>
            <person name="Haas B."/>
            <person name="Borodovsky M."/>
            <person name="Guigo R."/>
            <person name="Alvarado L."/>
            <person name="Berlin A."/>
            <person name="Bochicchio J."/>
            <person name="Borenstein D."/>
            <person name="Chapman S."/>
            <person name="Chen Z."/>
            <person name="Engels R."/>
            <person name="Freedman E."/>
            <person name="Gellesch M."/>
            <person name="Goldberg J."/>
            <person name="Griggs A."/>
            <person name="Gujja S."/>
            <person name="Heiman D."/>
            <person name="Hepburn T."/>
            <person name="Howarth C."/>
            <person name="Jen D."/>
            <person name="Larson L."/>
            <person name="Lewis B."/>
            <person name="Mehta T."/>
            <person name="Park D."/>
            <person name="Pearson M."/>
            <person name="Roberts A."/>
            <person name="Saif S."/>
            <person name="Shenoy N."/>
            <person name="Sisk P."/>
            <person name="Stolte C."/>
            <person name="Sykes S."/>
            <person name="Thomson T."/>
            <person name="Walk T."/>
            <person name="White J."/>
            <person name="Yandava C."/>
            <person name="Burger G."/>
            <person name="Gray M.W."/>
            <person name="Holland P.W.H."/>
            <person name="King N."/>
            <person name="Lang F.B.F."/>
            <person name="Roger A.J."/>
            <person name="Ruiz-Trillo I."/>
            <person name="Lander E."/>
            <person name="Nusbaum C."/>
        </authorList>
    </citation>
    <scope>NUCLEOTIDE SEQUENCE [LARGE SCALE GENOMIC DNA]</scope>
    <source>
        <strain evidence="12 13">DAOM BR117</strain>
    </source>
</reference>
<evidence type="ECO:0000256" key="2">
    <source>
        <dbReference type="ARBA" id="ARBA00006931"/>
    </source>
</evidence>
<feature type="transmembrane region" description="Helical" evidence="10">
    <location>
        <begin position="841"/>
        <end position="862"/>
    </location>
</feature>
<dbReference type="InterPro" id="IPR039529">
    <property type="entry name" value="PGAP1/BST1"/>
</dbReference>
<dbReference type="STRING" id="645134.A0A0L0H516"/>
<sequence length="954" mass="105746">MTSALLWTLQSCDQREIGDCCQRSSSIGSPLNPRHAFSCKGMSNRSLFPTAHAHMPRPTGIPARFIVLAAFSLALLLLSLDSFFNRSQDAKGCHMTYMHPDYVRVDSFVHSIPKLRKYALYLYKERDGRNIGDKPVGVPVLFIPGNAGSYKQARSLGSILSGHYWDLLNGLSWDEKQRLAPFDLFTIDTNEELAAFQGHLVQDQAEYVNEAIKYILSLYTSPGQPSPQRTSMALVTHSMGGIVARTLPTLATYSPESVHTIITLATPHLSPPAPLDWTMKKLYRRINLFWRTELVRSNETLLSNIVLVSIAGGNQDTMISSDAAETGLIVPPSHGFTVYSTGIPFVWTAADHKAILWCNQLMKVLVRALFAIEKRGRVGSVEERMTILGRALKSGIGEHTVRGPLDESLRSDLPIHLLNRIQGHNLTLSGTSETVSRGLYTLELPPPSTKLDTFTFVTSVQPTEVEVLFCEKESDESGSYPKACRKVSNWVVPLPGEPVLYHGFVPLNQLEGMGLVAVNVRSWQSGFFAGEMVKEADVKFSKEVSITDVLTSFDITLPVKATLSRLRIPSMTSSLLKYHIQWRSACPNGPPLFSPVIHQSFPPFSEEKFLRNSGGDWLSFYGDPQYTAAVPGLTGLELRVWSDRSCILHVRMSVDWRGSMGRLVGRYMMSWMAFLVGIAIAGSGNIWARNINGRNSSFLAAVTSLPHLPISVILYLFGIFQTLLVSLPLRVPLATHIGGLLLGSRGMWGAILAPAMYVVSVGLTVVIYGILVAVGYLLGAGLGWIWRRCVRRLHLTFGPTGYLISFVLGCCLVPHYVFCTLALLLALLAHSNQKTLSQQHLPITLLLLLLQPYSIPAVVIWARDAWEGRVWTGNLNPFVGLLVLWVGVEDVTALPEGLRNVTTWGVWIMSGLVILYGSKHTYVGFWAICALFLWAFVVKQQSAGWVKRWVKKER</sequence>
<keyword evidence="7 10" id="KW-0653">Protein transport</keyword>
<dbReference type="InParanoid" id="A0A0L0H516"/>
<feature type="transmembrane region" description="Helical" evidence="10">
    <location>
        <begin position="667"/>
        <end position="688"/>
    </location>
</feature>
<dbReference type="OrthoDB" id="348976at2759"/>
<keyword evidence="8 10" id="KW-1133">Transmembrane helix</keyword>
<dbReference type="AlphaFoldDB" id="A0A0L0H516"/>
<dbReference type="PANTHER" id="PTHR15495">
    <property type="entry name" value="NEGATIVE REGULATOR OF VESICLE FORMATION-RELATED"/>
    <property type="match status" value="1"/>
</dbReference>
<dbReference type="EMBL" id="KQ257468">
    <property type="protein sequence ID" value="KNC96575.1"/>
    <property type="molecule type" value="Genomic_DNA"/>
</dbReference>
<dbReference type="Gene3D" id="3.40.50.1820">
    <property type="entry name" value="alpha/beta hydrolase"/>
    <property type="match status" value="1"/>
</dbReference>
<evidence type="ECO:0000313" key="12">
    <source>
        <dbReference type="EMBL" id="KNC96575.1"/>
    </source>
</evidence>